<evidence type="ECO:0000313" key="4">
    <source>
        <dbReference type="EMBL" id="PCI81636.1"/>
    </source>
</evidence>
<dbReference type="InterPro" id="IPR051056">
    <property type="entry name" value="Glycosyl_Hydrolase_73"/>
</dbReference>
<dbReference type="InterPro" id="IPR019301">
    <property type="entry name" value="Flagellar_prot_FlgJ_N"/>
</dbReference>
<proteinExistence type="predicted"/>
<evidence type="ECO:0000259" key="3">
    <source>
        <dbReference type="Pfam" id="PF10135"/>
    </source>
</evidence>
<dbReference type="Pfam" id="PF10135">
    <property type="entry name" value="Rod-binding"/>
    <property type="match status" value="1"/>
</dbReference>
<dbReference type="PANTHER" id="PTHR33308:SF9">
    <property type="entry name" value="PEPTIDOGLYCAN HYDROLASE FLGJ"/>
    <property type="match status" value="1"/>
</dbReference>
<reference evidence="5" key="1">
    <citation type="submission" date="2017-08" db="EMBL/GenBank/DDBJ databases">
        <title>A dynamic microbial community with high functional redundancy inhabits the cold, oxic subseafloor aquifer.</title>
        <authorList>
            <person name="Tully B.J."/>
            <person name="Wheat C.G."/>
            <person name="Glazer B.T."/>
            <person name="Huber J.A."/>
        </authorList>
    </citation>
    <scope>NUCLEOTIDE SEQUENCE [LARGE SCALE GENOMIC DNA]</scope>
</reference>
<dbReference type="PRINTS" id="PR01002">
    <property type="entry name" value="FLGFLGJ"/>
</dbReference>
<keyword evidence="2" id="KW-0378">Hydrolase</keyword>
<accession>A0A2A4XGL2</accession>
<dbReference type="AlphaFoldDB" id="A0A2A4XGL2"/>
<dbReference type="PANTHER" id="PTHR33308">
    <property type="entry name" value="PEPTIDOGLYCAN HYDROLASE FLGJ"/>
    <property type="match status" value="1"/>
</dbReference>
<dbReference type="GO" id="GO:0016787">
    <property type="term" value="F:hydrolase activity"/>
    <property type="evidence" value="ECO:0007669"/>
    <property type="project" value="UniProtKB-KW"/>
</dbReference>
<organism evidence="4 5">
    <name type="scientific">SAR86 cluster bacterium</name>
    <dbReference type="NCBI Taxonomy" id="2030880"/>
    <lineage>
        <taxon>Bacteria</taxon>
        <taxon>Pseudomonadati</taxon>
        <taxon>Pseudomonadota</taxon>
        <taxon>Gammaproteobacteria</taxon>
        <taxon>SAR86 cluster</taxon>
    </lineage>
</organism>
<gene>
    <name evidence="4" type="ORF">COB20_01400</name>
</gene>
<name>A0A2A4XGL2_9GAMM</name>
<comment type="caution">
    <text evidence="4">The sequence shown here is derived from an EMBL/GenBank/DDBJ whole genome shotgun (WGS) entry which is preliminary data.</text>
</comment>
<evidence type="ECO:0000256" key="2">
    <source>
        <dbReference type="ARBA" id="ARBA00022801"/>
    </source>
</evidence>
<protein>
    <recommendedName>
        <fullName evidence="3">Flagellar protein FlgJ N-terminal domain-containing protein</fullName>
    </recommendedName>
</protein>
<dbReference type="EMBL" id="NVUL01000004">
    <property type="protein sequence ID" value="PCI81636.1"/>
    <property type="molecule type" value="Genomic_DNA"/>
</dbReference>
<sequence>MTNSVARVYTDFSGLKELSAQARTEPNAAAKEVAQQFESIFIELMMKSMRSATPKDSLFNSDQMEAYQDISDKQLAVDMAASGGLGLAEIIQRQIANTPGFSSTDVAL</sequence>
<feature type="domain" description="Flagellar protein FlgJ N-terminal" evidence="3">
    <location>
        <begin position="47"/>
        <end position="94"/>
    </location>
</feature>
<dbReference type="GO" id="GO:0044781">
    <property type="term" value="P:bacterial-type flagellum organization"/>
    <property type="evidence" value="ECO:0007669"/>
    <property type="project" value="UniProtKB-KW"/>
</dbReference>
<keyword evidence="1" id="KW-1005">Bacterial flagellum biogenesis</keyword>
<evidence type="ECO:0000313" key="5">
    <source>
        <dbReference type="Proteomes" id="UP000218767"/>
    </source>
</evidence>
<evidence type="ECO:0000256" key="1">
    <source>
        <dbReference type="ARBA" id="ARBA00022795"/>
    </source>
</evidence>
<dbReference type="Proteomes" id="UP000218767">
    <property type="component" value="Unassembled WGS sequence"/>
</dbReference>